<dbReference type="PANTHER" id="PTHR44042:SF41">
    <property type="entry name" value="DUPLICATED HOMEODOMAIN-LIKE SUPERFAMILY PROTEIN-RELATED"/>
    <property type="match status" value="1"/>
</dbReference>
<evidence type="ECO:0000256" key="1">
    <source>
        <dbReference type="SAM" id="MobiDB-lite"/>
    </source>
</evidence>
<evidence type="ECO:0000313" key="2">
    <source>
        <dbReference type="EMBL" id="KAG2274772.1"/>
    </source>
</evidence>
<feature type="region of interest" description="Disordered" evidence="1">
    <location>
        <begin position="80"/>
        <end position="119"/>
    </location>
</feature>
<feature type="compositionally biased region" description="Basic and acidic residues" evidence="1">
    <location>
        <begin position="103"/>
        <end position="119"/>
    </location>
</feature>
<dbReference type="OrthoDB" id="118550at2759"/>
<evidence type="ECO:0000313" key="3">
    <source>
        <dbReference type="Proteomes" id="UP000886595"/>
    </source>
</evidence>
<sequence>MEILRPTTSHVSGGNWLMEETKSNVATDQGSGGYPGKTVSDVIRQYNELEADVSNIEAGLIPVPGYITSPTFTLDWAGGGGGCNGFKPGHPVGNKRSPAGRSPELDRKKGVPWTEEEHK</sequence>
<dbReference type="AlphaFoldDB" id="A0A8X7UDK1"/>
<dbReference type="Proteomes" id="UP000886595">
    <property type="component" value="Unassembled WGS sequence"/>
</dbReference>
<name>A0A8X7UDK1_BRACI</name>
<gene>
    <name evidence="2" type="ORF">Bca52824_057327</name>
</gene>
<dbReference type="PANTHER" id="PTHR44042">
    <property type="entry name" value="DUPLICATED HOMEODOMAIN-LIKE SUPERFAMILY PROTEIN-RELATED"/>
    <property type="match status" value="1"/>
</dbReference>
<dbReference type="EMBL" id="JAAMPC010000012">
    <property type="protein sequence ID" value="KAG2274772.1"/>
    <property type="molecule type" value="Genomic_DNA"/>
</dbReference>
<comment type="caution">
    <text evidence="2">The sequence shown here is derived from an EMBL/GenBank/DDBJ whole genome shotgun (WGS) entry which is preliminary data.</text>
</comment>
<keyword evidence="3" id="KW-1185">Reference proteome</keyword>
<protein>
    <submittedName>
        <fullName evidence="2">Uncharacterized protein</fullName>
    </submittedName>
</protein>
<proteinExistence type="predicted"/>
<accession>A0A8X7UDK1</accession>
<feature type="compositionally biased region" description="Polar residues" evidence="1">
    <location>
        <begin position="1"/>
        <end position="12"/>
    </location>
</feature>
<feature type="region of interest" description="Disordered" evidence="1">
    <location>
        <begin position="1"/>
        <end position="36"/>
    </location>
</feature>
<organism evidence="2 3">
    <name type="scientific">Brassica carinata</name>
    <name type="common">Ethiopian mustard</name>
    <name type="synonym">Abyssinian cabbage</name>
    <dbReference type="NCBI Taxonomy" id="52824"/>
    <lineage>
        <taxon>Eukaryota</taxon>
        <taxon>Viridiplantae</taxon>
        <taxon>Streptophyta</taxon>
        <taxon>Embryophyta</taxon>
        <taxon>Tracheophyta</taxon>
        <taxon>Spermatophyta</taxon>
        <taxon>Magnoliopsida</taxon>
        <taxon>eudicotyledons</taxon>
        <taxon>Gunneridae</taxon>
        <taxon>Pentapetalae</taxon>
        <taxon>rosids</taxon>
        <taxon>malvids</taxon>
        <taxon>Brassicales</taxon>
        <taxon>Brassicaceae</taxon>
        <taxon>Brassiceae</taxon>
        <taxon>Brassica</taxon>
    </lineage>
</organism>
<reference evidence="2 3" key="1">
    <citation type="submission" date="2020-02" db="EMBL/GenBank/DDBJ databases">
        <authorList>
            <person name="Ma Q."/>
            <person name="Huang Y."/>
            <person name="Song X."/>
            <person name="Pei D."/>
        </authorList>
    </citation>
    <scope>NUCLEOTIDE SEQUENCE [LARGE SCALE GENOMIC DNA]</scope>
    <source>
        <strain evidence="2">Sxm20200214</strain>
        <tissue evidence="2">Leaf</tissue>
    </source>
</reference>